<sequence>MFVFALFQESYRLNRLLTFINPHNDPMGSGYIYIQSIEAIKSAGLWGQGFTFSGNLPEIHTDLIFSYMVYTFGWVAGAIVIMLALALIAIMTGVFRQIKDKFGKLLVAGLTSILGLHFLCNILMTVGFAPISGISLPFFSYGGSQTVINMAMMGVVLSIYRRKNLVTNPIQINKHQL</sequence>
<protein>
    <submittedName>
        <fullName evidence="7">Peptidoglycan biosynthesis protein, FtsW/RodA/SpoVE family</fullName>
    </submittedName>
</protein>
<evidence type="ECO:0000256" key="3">
    <source>
        <dbReference type="ARBA" id="ARBA00022960"/>
    </source>
</evidence>
<dbReference type="GO" id="GO:0051301">
    <property type="term" value="P:cell division"/>
    <property type="evidence" value="ECO:0007669"/>
    <property type="project" value="InterPro"/>
</dbReference>
<organism evidence="7 8">
    <name type="scientific">Desulforamulus reducens (strain ATCC BAA-1160 / DSM 100696 / MI-1)</name>
    <name type="common">Desulfotomaculum reducens</name>
    <dbReference type="NCBI Taxonomy" id="349161"/>
    <lineage>
        <taxon>Bacteria</taxon>
        <taxon>Bacillati</taxon>
        <taxon>Bacillota</taxon>
        <taxon>Clostridia</taxon>
        <taxon>Eubacteriales</taxon>
        <taxon>Peptococcaceae</taxon>
        <taxon>Desulforamulus</taxon>
    </lineage>
</organism>
<keyword evidence="2 6" id="KW-0812">Transmembrane</keyword>
<dbReference type="HOGENOM" id="CLU_029243_5_1_9"/>
<evidence type="ECO:0000256" key="5">
    <source>
        <dbReference type="ARBA" id="ARBA00023136"/>
    </source>
</evidence>
<proteinExistence type="predicted"/>
<dbReference type="PANTHER" id="PTHR30474:SF1">
    <property type="entry name" value="PEPTIDOGLYCAN GLYCOSYLTRANSFERASE MRDB"/>
    <property type="match status" value="1"/>
</dbReference>
<accession>A4J1A8</accession>
<evidence type="ECO:0000256" key="4">
    <source>
        <dbReference type="ARBA" id="ARBA00022989"/>
    </source>
</evidence>
<reference evidence="7 8" key="1">
    <citation type="submission" date="2007-03" db="EMBL/GenBank/DDBJ databases">
        <title>Complete sequence of Desulfotomaculum reducens MI-1.</title>
        <authorList>
            <consortium name="US DOE Joint Genome Institute"/>
            <person name="Copeland A."/>
            <person name="Lucas S."/>
            <person name="Lapidus A."/>
            <person name="Barry K."/>
            <person name="Detter J.C."/>
            <person name="Glavina del Rio T."/>
            <person name="Hammon N."/>
            <person name="Israni S."/>
            <person name="Dalin E."/>
            <person name="Tice H."/>
            <person name="Pitluck S."/>
            <person name="Sims D."/>
            <person name="Brettin T."/>
            <person name="Bruce D."/>
            <person name="Han C."/>
            <person name="Tapia R."/>
            <person name="Schmutz J."/>
            <person name="Larimer F."/>
            <person name="Land M."/>
            <person name="Hauser L."/>
            <person name="Kyrpides N."/>
            <person name="Kim E."/>
            <person name="Tebo B.M."/>
            <person name="Richardson P."/>
        </authorList>
    </citation>
    <scope>NUCLEOTIDE SEQUENCE [LARGE SCALE GENOMIC DNA]</scope>
    <source>
        <strain evidence="7 8">MI-1</strain>
    </source>
</reference>
<dbReference type="GO" id="GO:0005886">
    <property type="term" value="C:plasma membrane"/>
    <property type="evidence" value="ECO:0007669"/>
    <property type="project" value="TreeGrafter"/>
</dbReference>
<keyword evidence="4 6" id="KW-1133">Transmembrane helix</keyword>
<feature type="transmembrane region" description="Helical" evidence="6">
    <location>
        <begin position="72"/>
        <end position="95"/>
    </location>
</feature>
<dbReference type="KEGG" id="drm:Dred_0313"/>
<dbReference type="InterPro" id="IPR001182">
    <property type="entry name" value="FtsW/RodA"/>
</dbReference>
<feature type="transmembrane region" description="Helical" evidence="6">
    <location>
        <begin position="107"/>
        <end position="132"/>
    </location>
</feature>
<dbReference type="Proteomes" id="UP000001556">
    <property type="component" value="Chromosome"/>
</dbReference>
<comment type="subcellular location">
    <subcellularLocation>
        <location evidence="1">Membrane</location>
        <topology evidence="1">Multi-pass membrane protein</topology>
    </subcellularLocation>
</comment>
<evidence type="ECO:0000256" key="1">
    <source>
        <dbReference type="ARBA" id="ARBA00004141"/>
    </source>
</evidence>
<dbReference type="GO" id="GO:0008360">
    <property type="term" value="P:regulation of cell shape"/>
    <property type="evidence" value="ECO:0007669"/>
    <property type="project" value="UniProtKB-KW"/>
</dbReference>
<keyword evidence="3" id="KW-0133">Cell shape</keyword>
<dbReference type="PANTHER" id="PTHR30474">
    <property type="entry name" value="CELL CYCLE PROTEIN"/>
    <property type="match status" value="1"/>
</dbReference>
<dbReference type="EMBL" id="CP000612">
    <property type="protein sequence ID" value="ABO48861.1"/>
    <property type="molecule type" value="Genomic_DNA"/>
</dbReference>
<evidence type="ECO:0000313" key="8">
    <source>
        <dbReference type="Proteomes" id="UP000001556"/>
    </source>
</evidence>
<evidence type="ECO:0000256" key="2">
    <source>
        <dbReference type="ARBA" id="ARBA00022692"/>
    </source>
</evidence>
<dbReference type="STRING" id="349161.Dred_0313"/>
<dbReference type="Pfam" id="PF01098">
    <property type="entry name" value="FTSW_RODA_SPOVE"/>
    <property type="match status" value="1"/>
</dbReference>
<dbReference type="GO" id="GO:0032153">
    <property type="term" value="C:cell division site"/>
    <property type="evidence" value="ECO:0007669"/>
    <property type="project" value="TreeGrafter"/>
</dbReference>
<feature type="transmembrane region" description="Helical" evidence="6">
    <location>
        <begin position="138"/>
        <end position="160"/>
    </location>
</feature>
<dbReference type="eggNOG" id="COG0772">
    <property type="taxonomic scope" value="Bacteria"/>
</dbReference>
<dbReference type="AlphaFoldDB" id="A4J1A8"/>
<gene>
    <name evidence="7" type="ordered locus">Dred_0313</name>
</gene>
<evidence type="ECO:0000313" key="7">
    <source>
        <dbReference type="EMBL" id="ABO48861.1"/>
    </source>
</evidence>
<name>A4J1A8_DESRM</name>
<evidence type="ECO:0000256" key="6">
    <source>
        <dbReference type="SAM" id="Phobius"/>
    </source>
</evidence>
<dbReference type="GO" id="GO:0015648">
    <property type="term" value="F:lipid-linked peptidoglycan transporter activity"/>
    <property type="evidence" value="ECO:0007669"/>
    <property type="project" value="TreeGrafter"/>
</dbReference>
<keyword evidence="5 6" id="KW-0472">Membrane</keyword>
<keyword evidence="8" id="KW-1185">Reference proteome</keyword>